<dbReference type="Pfam" id="PF00651">
    <property type="entry name" value="BTB"/>
    <property type="match status" value="1"/>
</dbReference>
<dbReference type="OrthoDB" id="20872at2759"/>
<dbReference type="GeneID" id="20080716"/>
<evidence type="ECO:0000256" key="2">
    <source>
        <dbReference type="ARBA" id="ARBA00023043"/>
    </source>
</evidence>
<organism evidence="5">
    <name type="scientific">Aphanomyces invadans</name>
    <dbReference type="NCBI Taxonomy" id="157072"/>
    <lineage>
        <taxon>Eukaryota</taxon>
        <taxon>Sar</taxon>
        <taxon>Stramenopiles</taxon>
        <taxon>Oomycota</taxon>
        <taxon>Saprolegniomycetes</taxon>
        <taxon>Saprolegniales</taxon>
        <taxon>Verrucalvaceae</taxon>
        <taxon>Aphanomyces</taxon>
    </lineage>
</organism>
<evidence type="ECO:0000256" key="3">
    <source>
        <dbReference type="PROSITE-ProRule" id="PRU00023"/>
    </source>
</evidence>
<dbReference type="RefSeq" id="XP_008865848.1">
    <property type="nucleotide sequence ID" value="XM_008867626.1"/>
</dbReference>
<name>A0A024UI07_9STRA</name>
<dbReference type="SUPFAM" id="SSF54695">
    <property type="entry name" value="POZ domain"/>
    <property type="match status" value="1"/>
</dbReference>
<dbReference type="EMBL" id="KI913956">
    <property type="protein sequence ID" value="ETW06071.1"/>
    <property type="molecule type" value="Genomic_DNA"/>
</dbReference>
<dbReference type="Gene3D" id="3.30.710.10">
    <property type="entry name" value="Potassium Channel Kv1.1, Chain A"/>
    <property type="match status" value="2"/>
</dbReference>
<dbReference type="SMART" id="SM00225">
    <property type="entry name" value="BTB"/>
    <property type="match status" value="1"/>
</dbReference>
<dbReference type="VEuPathDB" id="FungiDB:H310_03666"/>
<dbReference type="PANTHER" id="PTHR24198">
    <property type="entry name" value="ANKYRIN REPEAT AND PROTEIN KINASE DOMAIN-CONTAINING PROTEIN"/>
    <property type="match status" value="1"/>
</dbReference>
<dbReference type="CDD" id="cd18186">
    <property type="entry name" value="BTB_POZ_ZBTB_KLHL-like"/>
    <property type="match status" value="1"/>
</dbReference>
<reference evidence="5" key="1">
    <citation type="submission" date="2013-12" db="EMBL/GenBank/DDBJ databases">
        <title>The Genome Sequence of Aphanomyces invadans NJM9701.</title>
        <authorList>
            <consortium name="The Broad Institute Genomics Platform"/>
            <person name="Russ C."/>
            <person name="Tyler B."/>
            <person name="van West P."/>
            <person name="Dieguez-Uribeondo J."/>
            <person name="Young S.K."/>
            <person name="Zeng Q."/>
            <person name="Gargeya S."/>
            <person name="Fitzgerald M."/>
            <person name="Abouelleil A."/>
            <person name="Alvarado L."/>
            <person name="Chapman S.B."/>
            <person name="Gainer-Dewar J."/>
            <person name="Goldberg J."/>
            <person name="Griggs A."/>
            <person name="Gujja S."/>
            <person name="Hansen M."/>
            <person name="Howarth C."/>
            <person name="Imamovic A."/>
            <person name="Ireland A."/>
            <person name="Larimer J."/>
            <person name="McCowan C."/>
            <person name="Murphy C."/>
            <person name="Pearson M."/>
            <person name="Poon T.W."/>
            <person name="Priest M."/>
            <person name="Roberts A."/>
            <person name="Saif S."/>
            <person name="Shea T."/>
            <person name="Sykes S."/>
            <person name="Wortman J."/>
            <person name="Nusbaum C."/>
            <person name="Birren B."/>
        </authorList>
    </citation>
    <scope>NUCLEOTIDE SEQUENCE [LARGE SCALE GENOMIC DNA]</scope>
    <source>
        <strain evidence="5">NJM9701</strain>
    </source>
</reference>
<evidence type="ECO:0000256" key="1">
    <source>
        <dbReference type="ARBA" id="ARBA00022737"/>
    </source>
</evidence>
<dbReference type="InterPro" id="IPR000210">
    <property type="entry name" value="BTB/POZ_dom"/>
</dbReference>
<dbReference type="eggNOG" id="KOG4177">
    <property type="taxonomic scope" value="Eukaryota"/>
</dbReference>
<dbReference type="PROSITE" id="PS50097">
    <property type="entry name" value="BTB"/>
    <property type="match status" value="1"/>
</dbReference>
<dbReference type="PROSITE" id="PS50088">
    <property type="entry name" value="ANK_REPEAT"/>
    <property type="match status" value="2"/>
</dbReference>
<sequence>MELRNADGLPRPVHRLSSGTALNIHAAEFVPKYVQAFRQEYPSLTSTNPPKVTKNASTTNAMKFQDAAAKPIRASIPAPPPVVPEGFVVLSKNTRSSLTAVAAKDADCVSPSEAAPPVATIRRKYTKTHVSKWAALSTCAISQNDGNDLSSPADVPKTDARGRSPGYFFQVAAQAKVLGHQTHYEDDIGVKDRDHRRHRVALVRESPLVAPLADASNEPPTAHAVAREAWRVLAAQVLRSSHLTPENFAALAAHLTTHRSLLLWDERDDDRCNAWHIAAAHGHDSVLTLLHELGDGVESRDRKKYTPLHAAAANGHPSTVRLLLSLGASAATVDKHGNTPFHIACREGHVAIVKLLLPKSKLDGRNRRRDTPLLMAVRWAAAAQTSGANNDSTRRMDVVRLLLAAGASPLVVNLDGHTPLYESVQACHSSLALAQDLLVYGYPANTNGSPITLPPTRSVFYQAVCAGHAGAVQLLMPVIPPSEWAAVDKEHGDSLLHAAVRHGHAHRRSDMLNVLLHSSKHKGYQLHAAENTALLTPLFLAINLGDDAAVAGLLSHGGYPNERNRQHHSALFTALQARQLACARELIEFGCTLDRDCVAYMRANTPVALPPVVAAPSMVTSVRPVDMQRIECTVERKVDYIHTCVLIAHCPSIRAQLCGPWAHFAPDKAVPVALDTTIASWDYLKAYLYDGGASKLLGSAVCTNQGELDVVVELLMLANSLLLMDVQHLCHAILEQSLPRRQFRDLIASLGVEEATDGAVASMSYKDVAAQAIRTWRHDRRQLLTNKWLADATLIADHSKASHHRCHRAVVGAASPILRSRFECDQRSTATFSLPFSSDVVEAVLEYIYTHALANAAEYSVDFVVEIVQASKAVDVAGCVVLCERELVRRVVQTGCDVALLAVAESLQLEHLVRACRWHLLGSMPTDKAVLLACLAPNLNVSG</sequence>
<evidence type="ECO:0000313" key="5">
    <source>
        <dbReference type="EMBL" id="ETW06071.1"/>
    </source>
</evidence>
<dbReference type="PANTHER" id="PTHR24198:SF165">
    <property type="entry name" value="ANKYRIN REPEAT-CONTAINING PROTEIN-RELATED"/>
    <property type="match status" value="1"/>
</dbReference>
<keyword evidence="2 3" id="KW-0040">ANK repeat</keyword>
<dbReference type="PROSITE" id="PS50297">
    <property type="entry name" value="ANK_REP_REGION"/>
    <property type="match status" value="2"/>
</dbReference>
<accession>A0A024UI07</accession>
<dbReference type="STRING" id="157072.A0A024UI07"/>
<gene>
    <name evidence="5" type="ORF">H310_03666</name>
</gene>
<proteinExistence type="predicted"/>
<feature type="repeat" description="ANK" evidence="3">
    <location>
        <begin position="336"/>
        <end position="357"/>
    </location>
</feature>
<dbReference type="SMART" id="SM00248">
    <property type="entry name" value="ANK"/>
    <property type="match status" value="8"/>
</dbReference>
<dbReference type="InterPro" id="IPR011333">
    <property type="entry name" value="SKP1/BTB/POZ_sf"/>
</dbReference>
<dbReference type="SUPFAM" id="SSF48403">
    <property type="entry name" value="Ankyrin repeat"/>
    <property type="match status" value="2"/>
</dbReference>
<dbReference type="Pfam" id="PF13637">
    <property type="entry name" value="Ank_4"/>
    <property type="match status" value="1"/>
</dbReference>
<dbReference type="AlphaFoldDB" id="A0A024UI07"/>
<feature type="repeat" description="ANK" evidence="3">
    <location>
        <begin position="303"/>
        <end position="335"/>
    </location>
</feature>
<protein>
    <recommendedName>
        <fullName evidence="4">BTB domain-containing protein</fullName>
    </recommendedName>
</protein>
<evidence type="ECO:0000259" key="4">
    <source>
        <dbReference type="PROSITE" id="PS50097"/>
    </source>
</evidence>
<dbReference type="InterPro" id="IPR036770">
    <property type="entry name" value="Ankyrin_rpt-contain_sf"/>
</dbReference>
<dbReference type="InterPro" id="IPR002110">
    <property type="entry name" value="Ankyrin_rpt"/>
</dbReference>
<keyword evidence="1" id="KW-0677">Repeat</keyword>
<dbReference type="Gene3D" id="1.25.40.20">
    <property type="entry name" value="Ankyrin repeat-containing domain"/>
    <property type="match status" value="3"/>
</dbReference>
<feature type="domain" description="BTB" evidence="4">
    <location>
        <begin position="790"/>
        <end position="857"/>
    </location>
</feature>